<evidence type="ECO:0000259" key="5">
    <source>
        <dbReference type="Pfam" id="PF13649"/>
    </source>
</evidence>
<sequence length="243" mass="27146">METSDRDELFERPDLRHRPFTFDAEVARVFPDMIQRSVPGYVELVRLTGLIASRVVRPGTRCYDLGCSLGAVSREILLRTPPTVPVIAVDTSAAMIAGLRARLADTPGRERLEPLQADLATIEITQASLIVLNFTLQFIPLARRDELLQQLRAGLVPKGALVLAEKIELGEGAEGRFVRALHDDFKRANGYSDLAIARKRAALEQVLVPETVEQHERRLAAAGFSGWTRWFQCLDFVAWVAWT</sequence>
<dbReference type="InterPro" id="IPR041698">
    <property type="entry name" value="Methyltransf_25"/>
</dbReference>
<dbReference type="CDD" id="cd02440">
    <property type="entry name" value="AdoMet_MTases"/>
    <property type="match status" value="1"/>
</dbReference>
<comment type="similarity">
    <text evidence="3">Belongs to the class I-like SAM-binding methyltransferase superfamily. Cx-SAM synthase family.</text>
</comment>
<gene>
    <name evidence="3 6" type="primary">cmoA</name>
    <name evidence="6" type="ORF">CKO25_15455</name>
</gene>
<comment type="catalytic activity">
    <reaction evidence="3">
        <text>prephenate + S-adenosyl-L-methionine = carboxy-S-adenosyl-L-methionine + 3-phenylpyruvate + H2O</text>
        <dbReference type="Rhea" id="RHEA:51692"/>
        <dbReference type="ChEBI" id="CHEBI:15377"/>
        <dbReference type="ChEBI" id="CHEBI:18005"/>
        <dbReference type="ChEBI" id="CHEBI:29934"/>
        <dbReference type="ChEBI" id="CHEBI:59789"/>
        <dbReference type="ChEBI" id="CHEBI:134278"/>
    </reaction>
</comment>
<dbReference type="InterPro" id="IPR029063">
    <property type="entry name" value="SAM-dependent_MTases_sf"/>
</dbReference>
<keyword evidence="2 3" id="KW-0949">S-adenosyl-L-methionine</keyword>
<dbReference type="RefSeq" id="WP_200388836.1">
    <property type="nucleotide sequence ID" value="NZ_NRSD01000018.1"/>
</dbReference>
<keyword evidence="7" id="KW-1185">Reference proteome</keyword>
<dbReference type="EMBL" id="NRSD01000018">
    <property type="protein sequence ID" value="MBK1646020.1"/>
    <property type="molecule type" value="Genomic_DNA"/>
</dbReference>
<evidence type="ECO:0000256" key="4">
    <source>
        <dbReference type="PIRSR" id="PIRSR006325-1"/>
    </source>
</evidence>
<feature type="domain" description="Methyltransferase" evidence="5">
    <location>
        <begin position="64"/>
        <end position="159"/>
    </location>
</feature>
<feature type="binding site" evidence="3">
    <location>
        <begin position="118"/>
        <end position="119"/>
    </location>
    <ligand>
        <name>S-adenosyl-L-methionine</name>
        <dbReference type="ChEBI" id="CHEBI:59789"/>
    </ligand>
</feature>
<comment type="function">
    <text evidence="3">Catalyzes the conversion of S-adenosyl-L-methionine (SAM) to carboxy-S-adenosyl-L-methionine (Cx-SAM).</text>
</comment>
<evidence type="ECO:0000256" key="1">
    <source>
        <dbReference type="ARBA" id="ARBA00022679"/>
    </source>
</evidence>
<dbReference type="EC" id="2.1.3.-" evidence="3"/>
<evidence type="ECO:0000313" key="6">
    <source>
        <dbReference type="EMBL" id="MBK1646020.1"/>
    </source>
</evidence>
<dbReference type="AlphaFoldDB" id="A0A9X0WK97"/>
<dbReference type="SUPFAM" id="SSF53335">
    <property type="entry name" value="S-adenosyl-L-methionine-dependent methyltransferases"/>
    <property type="match status" value="1"/>
</dbReference>
<dbReference type="GO" id="GO:1904047">
    <property type="term" value="F:S-adenosyl-L-methionine binding"/>
    <property type="evidence" value="ECO:0007669"/>
    <property type="project" value="UniProtKB-UniRule"/>
</dbReference>
<protein>
    <recommendedName>
        <fullName evidence="3">Carboxy-S-adenosyl-L-methionine synthase</fullName>
        <shortName evidence="3">Cx-SAM synthase</shortName>
        <ecNumber evidence="3">2.1.3.-</ecNumber>
    </recommendedName>
</protein>
<dbReference type="Gene3D" id="3.40.50.150">
    <property type="entry name" value="Vaccinia Virus protein VP39"/>
    <property type="match status" value="1"/>
</dbReference>
<dbReference type="PIRSF" id="PIRSF006325">
    <property type="entry name" value="MeTrfase_bac"/>
    <property type="match status" value="1"/>
</dbReference>
<name>A0A9X0WK97_9GAMM</name>
<evidence type="ECO:0000256" key="3">
    <source>
        <dbReference type="HAMAP-Rule" id="MF_01589"/>
    </source>
</evidence>
<dbReference type="Proteomes" id="UP001138802">
    <property type="component" value="Unassembled WGS sequence"/>
</dbReference>
<dbReference type="Pfam" id="PF13649">
    <property type="entry name" value="Methyltransf_25"/>
    <property type="match status" value="1"/>
</dbReference>
<keyword evidence="1 3" id="KW-0808">Transferase</keyword>
<dbReference type="NCBIfam" id="TIGR00740">
    <property type="entry name" value="carboxy-S-adenosyl-L-methionine synthase CmoA"/>
    <property type="match status" value="1"/>
</dbReference>
<dbReference type="HAMAP" id="MF_01589">
    <property type="entry name" value="Cx_SAM_synthase"/>
    <property type="match status" value="1"/>
</dbReference>
<accession>A0A9X0WK97</accession>
<feature type="binding site" evidence="3 4">
    <location>
        <position position="133"/>
    </location>
    <ligand>
        <name>S-adenosyl-L-methionine</name>
        <dbReference type="ChEBI" id="CHEBI:59789"/>
    </ligand>
</feature>
<feature type="binding site" evidence="3">
    <location>
        <position position="200"/>
    </location>
    <ligand>
        <name>S-adenosyl-L-methionine</name>
        <dbReference type="ChEBI" id="CHEBI:59789"/>
    </ligand>
</feature>
<dbReference type="GO" id="GO:0002098">
    <property type="term" value="P:tRNA wobble uridine modification"/>
    <property type="evidence" value="ECO:0007669"/>
    <property type="project" value="InterPro"/>
</dbReference>
<evidence type="ECO:0000256" key="2">
    <source>
        <dbReference type="ARBA" id="ARBA00022691"/>
    </source>
</evidence>
<dbReference type="PANTHER" id="PTHR43861:SF2">
    <property type="entry name" value="CARBOXY-S-ADENOSYL-L-METHIONINE SYNTHASE"/>
    <property type="match status" value="1"/>
</dbReference>
<feature type="binding site" evidence="3 4">
    <location>
        <begin position="66"/>
        <end position="68"/>
    </location>
    <ligand>
        <name>S-adenosyl-L-methionine</name>
        <dbReference type="ChEBI" id="CHEBI:59789"/>
    </ligand>
</feature>
<dbReference type="GO" id="GO:0016743">
    <property type="term" value="F:carboxyl- or carbamoyltransferase activity"/>
    <property type="evidence" value="ECO:0007669"/>
    <property type="project" value="UniProtKB-UniRule"/>
</dbReference>
<organism evidence="6 7">
    <name type="scientific">Thiocapsa imhoffii</name>
    <dbReference type="NCBI Taxonomy" id="382777"/>
    <lineage>
        <taxon>Bacteria</taxon>
        <taxon>Pseudomonadati</taxon>
        <taxon>Pseudomonadota</taxon>
        <taxon>Gammaproteobacteria</taxon>
        <taxon>Chromatiales</taxon>
        <taxon>Chromatiaceae</taxon>
        <taxon>Thiocapsa</taxon>
    </lineage>
</organism>
<evidence type="ECO:0000313" key="7">
    <source>
        <dbReference type="Proteomes" id="UP001138802"/>
    </source>
</evidence>
<feature type="binding site" evidence="3 4">
    <location>
        <position position="41"/>
    </location>
    <ligand>
        <name>S-adenosyl-L-methionine</name>
        <dbReference type="ChEBI" id="CHEBI:59789"/>
    </ligand>
</feature>
<proteinExistence type="inferred from homology"/>
<dbReference type="PANTHER" id="PTHR43861">
    <property type="entry name" value="TRANS-ACONITATE 2-METHYLTRANSFERASE-RELATED"/>
    <property type="match status" value="1"/>
</dbReference>
<comment type="caution">
    <text evidence="3">Lacks conserved residue(s) required for the propagation of feature annotation.</text>
</comment>
<comment type="caution">
    <text evidence="6">The sequence shown here is derived from an EMBL/GenBank/DDBJ whole genome shotgun (WGS) entry which is preliminary data.</text>
</comment>
<reference evidence="6 7" key="1">
    <citation type="journal article" date="2020" name="Microorganisms">
        <title>Osmotic Adaptation and Compatible Solute Biosynthesis of Phototrophic Bacteria as Revealed from Genome Analyses.</title>
        <authorList>
            <person name="Imhoff J.F."/>
            <person name="Rahn T."/>
            <person name="Kunzel S."/>
            <person name="Keller A."/>
            <person name="Neulinger S.C."/>
        </authorList>
    </citation>
    <scope>NUCLEOTIDE SEQUENCE [LARGE SCALE GENOMIC DNA]</scope>
    <source>
        <strain evidence="6 7">DSM 21303</strain>
    </source>
</reference>
<comment type="subunit">
    <text evidence="3">Homodimer.</text>
</comment>
<dbReference type="InterPro" id="IPR005271">
    <property type="entry name" value="CmoA"/>
</dbReference>